<dbReference type="EMBL" id="MKGL01000069">
    <property type="protein sequence ID" value="RNF08284.1"/>
    <property type="molecule type" value="Genomic_DNA"/>
</dbReference>
<sequence>MDLLTERPHPVTLTVAQSPLFGSSAHGVIYQAVEDATEFSALLDFAISRAGGEPGEERGIVLMPVILKQIPTHTPHTKGDEEDIVLSSLLVTCVEDCNISLQLHS</sequence>
<proteinExistence type="predicted"/>
<gene>
    <name evidence="1" type="ORF">TraAM80_02790</name>
</gene>
<accession>A0A422NSA3</accession>
<organism evidence="1 2">
    <name type="scientific">Trypanosoma rangeli</name>
    <dbReference type="NCBI Taxonomy" id="5698"/>
    <lineage>
        <taxon>Eukaryota</taxon>
        <taxon>Discoba</taxon>
        <taxon>Euglenozoa</taxon>
        <taxon>Kinetoplastea</taxon>
        <taxon>Metakinetoplastina</taxon>
        <taxon>Trypanosomatida</taxon>
        <taxon>Trypanosomatidae</taxon>
        <taxon>Trypanosoma</taxon>
        <taxon>Herpetosoma</taxon>
    </lineage>
</organism>
<evidence type="ECO:0000313" key="1">
    <source>
        <dbReference type="EMBL" id="RNF08284.1"/>
    </source>
</evidence>
<dbReference type="GeneID" id="40326723"/>
<dbReference type="RefSeq" id="XP_029240308.1">
    <property type="nucleotide sequence ID" value="XM_029379781.1"/>
</dbReference>
<reference evidence="1 2" key="1">
    <citation type="journal article" date="2018" name="BMC Genomics">
        <title>Genomic comparison of Trypanosoma conorhini and Trypanosoma rangeli to Trypanosoma cruzi strains of high and low virulence.</title>
        <authorList>
            <person name="Bradwell K.R."/>
            <person name="Koparde V.N."/>
            <person name="Matveyev A.V."/>
            <person name="Serrano M.G."/>
            <person name="Alves J.M."/>
            <person name="Parikh H."/>
            <person name="Huang B."/>
            <person name="Lee V."/>
            <person name="Espinosa-Alvarez O."/>
            <person name="Ortiz P.A."/>
            <person name="Costa-Martins A.G."/>
            <person name="Teixeira M.M."/>
            <person name="Buck G.A."/>
        </authorList>
    </citation>
    <scope>NUCLEOTIDE SEQUENCE [LARGE SCALE GENOMIC DNA]</scope>
    <source>
        <strain evidence="1 2">AM80</strain>
    </source>
</reference>
<name>A0A422NSA3_TRYRA</name>
<comment type="caution">
    <text evidence="1">The sequence shown here is derived from an EMBL/GenBank/DDBJ whole genome shotgun (WGS) entry which is preliminary data.</text>
</comment>
<dbReference type="PANTHER" id="PTHR35615:SF2">
    <property type="entry name" value="PROTEIN KINASE DOMAIN-CONTAINING PROTEIN"/>
    <property type="match status" value="1"/>
</dbReference>
<dbReference type="PANTHER" id="PTHR35615">
    <property type="entry name" value="PRESENT IN THE OUTER MITOCHONDRIAL MEMBRANE PROTEOME 22-RELATED"/>
    <property type="match status" value="1"/>
</dbReference>
<evidence type="ECO:0000313" key="2">
    <source>
        <dbReference type="Proteomes" id="UP000283634"/>
    </source>
</evidence>
<protein>
    <submittedName>
        <fullName evidence="1">Uncharacterized protein</fullName>
    </submittedName>
</protein>
<dbReference type="OrthoDB" id="272158at2759"/>
<dbReference type="Proteomes" id="UP000283634">
    <property type="component" value="Unassembled WGS sequence"/>
</dbReference>
<keyword evidence="2" id="KW-1185">Reference proteome</keyword>
<dbReference type="AlphaFoldDB" id="A0A422NSA3"/>